<dbReference type="AlphaFoldDB" id="A0A4Y7LJM4"/>
<dbReference type="PANTHER" id="PTHR10978">
    <property type="entry name" value="SUCCINATE DEHYDROGENASE CYTOCHROME B560 SUBUNIT"/>
    <property type="match status" value="1"/>
</dbReference>
<keyword evidence="8" id="KW-0408">Iron</keyword>
<dbReference type="InterPro" id="IPR014314">
    <property type="entry name" value="Succ_DH_cytb556"/>
</dbReference>
<evidence type="ECO:0000256" key="8">
    <source>
        <dbReference type="ARBA" id="ARBA00023004"/>
    </source>
</evidence>
<evidence type="ECO:0000256" key="9">
    <source>
        <dbReference type="ARBA" id="ARBA00023136"/>
    </source>
</evidence>
<evidence type="ECO:0000256" key="1">
    <source>
        <dbReference type="ARBA" id="ARBA00004141"/>
    </source>
</evidence>
<keyword evidence="11" id="KW-1185">Reference proteome</keyword>
<evidence type="ECO:0000256" key="2">
    <source>
        <dbReference type="ARBA" id="ARBA00004434"/>
    </source>
</evidence>
<dbReference type="Proteomes" id="UP000316621">
    <property type="component" value="Chromosome 11"/>
</dbReference>
<evidence type="ECO:0000313" key="10">
    <source>
        <dbReference type="EMBL" id="RZC84902.1"/>
    </source>
</evidence>
<evidence type="ECO:0000256" key="7">
    <source>
        <dbReference type="ARBA" id="ARBA00022989"/>
    </source>
</evidence>
<dbReference type="Pfam" id="PF00153">
    <property type="entry name" value="Mito_carr"/>
    <property type="match status" value="1"/>
</dbReference>
<accession>A0A4Y7LJM4</accession>
<keyword evidence="9" id="KW-0472">Membrane</keyword>
<dbReference type="GO" id="GO:0006121">
    <property type="term" value="P:mitochondrial electron transport, succinate to ubiquinone"/>
    <property type="evidence" value="ECO:0007669"/>
    <property type="project" value="TreeGrafter"/>
</dbReference>
<keyword evidence="5" id="KW-0812">Transmembrane</keyword>
<keyword evidence="6" id="KW-0479">Metal-binding</keyword>
<dbReference type="Gene3D" id="1.20.1300.10">
    <property type="entry name" value="Fumarate reductase/succinate dehydrogenase, transmembrane subunit"/>
    <property type="match status" value="1"/>
</dbReference>
<organism evidence="10 11">
    <name type="scientific">Papaver somniferum</name>
    <name type="common">Opium poppy</name>
    <dbReference type="NCBI Taxonomy" id="3469"/>
    <lineage>
        <taxon>Eukaryota</taxon>
        <taxon>Viridiplantae</taxon>
        <taxon>Streptophyta</taxon>
        <taxon>Embryophyta</taxon>
        <taxon>Tracheophyta</taxon>
        <taxon>Spermatophyta</taxon>
        <taxon>Magnoliopsida</taxon>
        <taxon>Ranunculales</taxon>
        <taxon>Papaveraceae</taxon>
        <taxon>Papaveroideae</taxon>
        <taxon>Papaver</taxon>
    </lineage>
</organism>
<gene>
    <name evidence="10" type="ORF">C5167_047679</name>
</gene>
<dbReference type="SUPFAM" id="SSF81343">
    <property type="entry name" value="Fumarate reductase respiratory complex transmembrane subunits"/>
    <property type="match status" value="1"/>
</dbReference>
<protein>
    <recommendedName>
        <fullName evidence="12">Succinate dehydrogenase subunit 3</fullName>
    </recommendedName>
</protein>
<dbReference type="GO" id="GO:0005743">
    <property type="term" value="C:mitochondrial inner membrane"/>
    <property type="evidence" value="ECO:0007669"/>
    <property type="project" value="UniProtKB-SubCell"/>
</dbReference>
<keyword evidence="7" id="KW-1133">Transmembrane helix</keyword>
<evidence type="ECO:0000313" key="11">
    <source>
        <dbReference type="Proteomes" id="UP000316621"/>
    </source>
</evidence>
<reference evidence="10 11" key="1">
    <citation type="journal article" date="2018" name="Science">
        <title>The opium poppy genome and morphinan production.</title>
        <authorList>
            <person name="Guo L."/>
            <person name="Winzer T."/>
            <person name="Yang X."/>
            <person name="Li Y."/>
            <person name="Ning Z."/>
            <person name="He Z."/>
            <person name="Teodor R."/>
            <person name="Lu Y."/>
            <person name="Bowser T.A."/>
            <person name="Graham I.A."/>
            <person name="Ye K."/>
        </authorList>
    </citation>
    <scope>NUCLEOTIDE SEQUENCE [LARGE SCALE GENOMIC DNA]</scope>
    <source>
        <strain evidence="11">cv. HN1</strain>
        <tissue evidence="10">Leaves</tissue>
    </source>
</reference>
<evidence type="ECO:0000256" key="6">
    <source>
        <dbReference type="ARBA" id="ARBA00022723"/>
    </source>
</evidence>
<dbReference type="InterPro" id="IPR018108">
    <property type="entry name" value="MCP_transmembrane"/>
</dbReference>
<evidence type="ECO:0000256" key="5">
    <source>
        <dbReference type="ARBA" id="ARBA00022692"/>
    </source>
</evidence>
<dbReference type="InterPro" id="IPR023395">
    <property type="entry name" value="MCP_dom_sf"/>
</dbReference>
<dbReference type="GO" id="GO:0006099">
    <property type="term" value="P:tricarboxylic acid cycle"/>
    <property type="evidence" value="ECO:0007669"/>
    <property type="project" value="InterPro"/>
</dbReference>
<comment type="subunit">
    <text evidence="3">Component of complex II composed of eight subunits in plants: four classical SDH subunits SDH1, SDH2, SDH3 and SDH4 (a flavoprotein (FP), an iron-sulfur protein (IP), and a cytochrome b composed of a large and a small subunit.), as well as four subunits unknown in mitochondria from bacteria and heterotrophic eukaryotes.</text>
</comment>
<sequence>MAPSKHAVFSIYKSLSGGASAAGGVCRSRSVVAPLERLETSLQGSNGARTVPNSAVKFFSNDQASRDNNSEPSVNMRLDAIRPRMQMAGWSNASSTTYSEESSKVPVEYSVMVDAFRKRVQNERFGALPRGLVPNSAKVVPSRAIFGRHLHSSTPREGEANLLRPLSPHLPVYKPQISSTVSISNRISASFLSALFLSSSFVCLEMSQLCLTYGSFNQFLFYSSKLVPISLELAALATSFHLFYGVRDILRTNGVIKV</sequence>
<keyword evidence="4" id="KW-0349">Heme</keyword>
<dbReference type="Pfam" id="PF01127">
    <property type="entry name" value="Sdh_cyt"/>
    <property type="match status" value="1"/>
</dbReference>
<dbReference type="InterPro" id="IPR034804">
    <property type="entry name" value="SQR/QFR_C/D"/>
</dbReference>
<evidence type="ECO:0000256" key="3">
    <source>
        <dbReference type="ARBA" id="ARBA00011313"/>
    </source>
</evidence>
<dbReference type="Gramene" id="RZC84902">
    <property type="protein sequence ID" value="RZC84902"/>
    <property type="gene ID" value="C5167_047679"/>
</dbReference>
<dbReference type="EMBL" id="CM010725">
    <property type="protein sequence ID" value="RZC84902.1"/>
    <property type="molecule type" value="Genomic_DNA"/>
</dbReference>
<name>A0A4Y7LJM4_PAPSO</name>
<evidence type="ECO:0008006" key="12">
    <source>
        <dbReference type="Google" id="ProtNLM"/>
    </source>
</evidence>
<dbReference type="GO" id="GO:0009055">
    <property type="term" value="F:electron transfer activity"/>
    <property type="evidence" value="ECO:0007669"/>
    <property type="project" value="InterPro"/>
</dbReference>
<dbReference type="InterPro" id="IPR000701">
    <property type="entry name" value="SuccDH_FuR_B_TM-su"/>
</dbReference>
<comment type="subcellular location">
    <subcellularLocation>
        <location evidence="1">Membrane</location>
        <topology evidence="1">Multi-pass membrane protein</topology>
    </subcellularLocation>
    <subcellularLocation>
        <location evidence="2">Mitochondrion inner membrane</location>
        <topology evidence="2">Single-pass membrane protein</topology>
    </subcellularLocation>
</comment>
<dbReference type="OrthoDB" id="588261at2759"/>
<dbReference type="CDD" id="cd03499">
    <property type="entry name" value="SQR_TypeC_SdhC"/>
    <property type="match status" value="1"/>
</dbReference>
<dbReference type="GO" id="GO:0046872">
    <property type="term" value="F:metal ion binding"/>
    <property type="evidence" value="ECO:0007669"/>
    <property type="project" value="UniProtKB-KW"/>
</dbReference>
<dbReference type="SUPFAM" id="SSF103506">
    <property type="entry name" value="Mitochondrial carrier"/>
    <property type="match status" value="1"/>
</dbReference>
<evidence type="ECO:0000256" key="4">
    <source>
        <dbReference type="ARBA" id="ARBA00022617"/>
    </source>
</evidence>
<dbReference type="GO" id="GO:0045273">
    <property type="term" value="C:respiratory chain complex II (succinate dehydrogenase)"/>
    <property type="evidence" value="ECO:0007669"/>
    <property type="project" value="UniProtKB-ARBA"/>
</dbReference>
<dbReference type="PANTHER" id="PTHR10978:SF5">
    <property type="entry name" value="SUCCINATE DEHYDROGENASE CYTOCHROME B560 SUBUNIT, MITOCHONDRIAL"/>
    <property type="match status" value="1"/>
</dbReference>
<dbReference type="Gene3D" id="1.50.40.10">
    <property type="entry name" value="Mitochondrial carrier domain"/>
    <property type="match status" value="1"/>
</dbReference>
<proteinExistence type="predicted"/>